<dbReference type="AlphaFoldDB" id="A0A9D4RGU9"/>
<evidence type="ECO:0000313" key="3">
    <source>
        <dbReference type="Proteomes" id="UP000828390"/>
    </source>
</evidence>
<reference evidence="2" key="1">
    <citation type="journal article" date="2019" name="bioRxiv">
        <title>The Genome of the Zebra Mussel, Dreissena polymorpha: A Resource for Invasive Species Research.</title>
        <authorList>
            <person name="McCartney M.A."/>
            <person name="Auch B."/>
            <person name="Kono T."/>
            <person name="Mallez S."/>
            <person name="Zhang Y."/>
            <person name="Obille A."/>
            <person name="Becker A."/>
            <person name="Abrahante J.E."/>
            <person name="Garbe J."/>
            <person name="Badalamenti J.P."/>
            <person name="Herman A."/>
            <person name="Mangelson H."/>
            <person name="Liachko I."/>
            <person name="Sullivan S."/>
            <person name="Sone E.D."/>
            <person name="Koren S."/>
            <person name="Silverstein K.A.T."/>
            <person name="Beckman K.B."/>
            <person name="Gohl D.M."/>
        </authorList>
    </citation>
    <scope>NUCLEOTIDE SEQUENCE</scope>
    <source>
        <strain evidence="2">Duluth1</strain>
        <tissue evidence="2">Whole animal</tissue>
    </source>
</reference>
<organism evidence="2 3">
    <name type="scientific">Dreissena polymorpha</name>
    <name type="common">Zebra mussel</name>
    <name type="synonym">Mytilus polymorpha</name>
    <dbReference type="NCBI Taxonomy" id="45954"/>
    <lineage>
        <taxon>Eukaryota</taxon>
        <taxon>Metazoa</taxon>
        <taxon>Spiralia</taxon>
        <taxon>Lophotrochozoa</taxon>
        <taxon>Mollusca</taxon>
        <taxon>Bivalvia</taxon>
        <taxon>Autobranchia</taxon>
        <taxon>Heteroconchia</taxon>
        <taxon>Euheterodonta</taxon>
        <taxon>Imparidentia</taxon>
        <taxon>Neoheterodontei</taxon>
        <taxon>Myida</taxon>
        <taxon>Dreissenoidea</taxon>
        <taxon>Dreissenidae</taxon>
        <taxon>Dreissena</taxon>
    </lineage>
</organism>
<sequence>MGDGRLFERGRLLLRVLASMSGMPEEEMYYDLDPAPRPQRPRQAGHSLDPEERNRLISRTVFQIHEIVSRHVQQTGDDIRHFLSYEFVRAQLHNVGHNGSLSSVSNRATPNQYRPGRWFRYIDGNRRDASVEKMMGSGDDKARQNDTDLSSADDVDDDDDDENSLSHHNNYDDVSNNGILDGSDVCEESDGTASQYSDDEELHDDPECICQRCLFVPYGEASDVISVPSVVSNTSVNFKRTRRVIKSVKAFFGRLFRCQCMRPNTVDE</sequence>
<feature type="compositionally biased region" description="Acidic residues" evidence="1">
    <location>
        <begin position="151"/>
        <end position="163"/>
    </location>
</feature>
<reference evidence="2" key="2">
    <citation type="submission" date="2020-11" db="EMBL/GenBank/DDBJ databases">
        <authorList>
            <person name="McCartney M.A."/>
            <person name="Auch B."/>
            <person name="Kono T."/>
            <person name="Mallez S."/>
            <person name="Becker A."/>
            <person name="Gohl D.M."/>
            <person name="Silverstein K.A.T."/>
            <person name="Koren S."/>
            <person name="Bechman K.B."/>
            <person name="Herman A."/>
            <person name="Abrahante J.E."/>
            <person name="Garbe J."/>
        </authorList>
    </citation>
    <scope>NUCLEOTIDE SEQUENCE</scope>
    <source>
        <strain evidence="2">Duluth1</strain>
        <tissue evidence="2">Whole animal</tissue>
    </source>
</reference>
<gene>
    <name evidence="2" type="ORF">DPMN_030138</name>
</gene>
<comment type="caution">
    <text evidence="2">The sequence shown here is derived from an EMBL/GenBank/DDBJ whole genome shotgun (WGS) entry which is preliminary data.</text>
</comment>
<protein>
    <submittedName>
        <fullName evidence="2">Uncharacterized protein</fullName>
    </submittedName>
</protein>
<keyword evidence="3" id="KW-1185">Reference proteome</keyword>
<proteinExistence type="predicted"/>
<accession>A0A9D4RGU9</accession>
<dbReference type="Proteomes" id="UP000828390">
    <property type="component" value="Unassembled WGS sequence"/>
</dbReference>
<name>A0A9D4RGU9_DREPO</name>
<feature type="region of interest" description="Disordered" evidence="1">
    <location>
        <begin position="132"/>
        <end position="201"/>
    </location>
</feature>
<feature type="region of interest" description="Disordered" evidence="1">
    <location>
        <begin position="28"/>
        <end position="50"/>
    </location>
</feature>
<evidence type="ECO:0000256" key="1">
    <source>
        <dbReference type="SAM" id="MobiDB-lite"/>
    </source>
</evidence>
<evidence type="ECO:0000313" key="2">
    <source>
        <dbReference type="EMBL" id="KAH3867013.1"/>
    </source>
</evidence>
<dbReference type="EMBL" id="JAIWYP010000002">
    <property type="protein sequence ID" value="KAH3867013.1"/>
    <property type="molecule type" value="Genomic_DNA"/>
</dbReference>